<keyword evidence="1" id="KW-0732">Signal</keyword>
<dbReference type="Gene3D" id="3.30.1450.10">
    <property type="match status" value="1"/>
</dbReference>
<sequence>MLWQTILFYTVLLICVGLLGLLVFRVVAYLIARFWPSLQRPTRIALPAAILITPLLCVAIPYLILAIYLYYPHRDFNKADWATNLPKRYEQVEDLVASHKLVGLTEQQVVELLGTPDMKFSSEATWEYYLGMTPKLIPIDGDALSLQFSNGKVVRYWIHET</sequence>
<evidence type="ECO:0000256" key="3">
    <source>
        <dbReference type="SAM" id="Phobius"/>
    </source>
</evidence>
<dbReference type="EMBL" id="FRAS01000033">
    <property type="protein sequence ID" value="SHM08723.1"/>
    <property type="molecule type" value="Genomic_DNA"/>
</dbReference>
<proteinExistence type="predicted"/>
<protein>
    <submittedName>
        <fullName evidence="5">SmpA / OmlA family protein</fullName>
    </submittedName>
</protein>
<dbReference type="InterPro" id="IPR037873">
    <property type="entry name" value="BamE-like"/>
</dbReference>
<keyword evidence="3" id="KW-0812">Transmembrane</keyword>
<dbReference type="Proteomes" id="UP000183947">
    <property type="component" value="Unassembled WGS sequence"/>
</dbReference>
<keyword evidence="3" id="KW-1133">Transmembrane helix</keyword>
<feature type="transmembrane region" description="Helical" evidence="3">
    <location>
        <begin position="44"/>
        <end position="71"/>
    </location>
</feature>
<dbReference type="AlphaFoldDB" id="A0A1M7FXG7"/>
<keyword evidence="2 3" id="KW-0472">Membrane</keyword>
<evidence type="ECO:0000256" key="2">
    <source>
        <dbReference type="ARBA" id="ARBA00023136"/>
    </source>
</evidence>
<feature type="transmembrane region" description="Helical" evidence="3">
    <location>
        <begin position="6"/>
        <end position="32"/>
    </location>
</feature>
<dbReference type="Pfam" id="PF04355">
    <property type="entry name" value="BamE"/>
    <property type="match status" value="1"/>
</dbReference>
<gene>
    <name evidence="5" type="ORF">SAMN02746009_03922</name>
</gene>
<name>A0A1M7FXG7_9BACT</name>
<feature type="domain" description="Outer membrane protein assembly factor BamE" evidence="4">
    <location>
        <begin position="102"/>
        <end position="156"/>
    </location>
</feature>
<dbReference type="STRING" id="1121959.SAMN02746009_03922"/>
<dbReference type="InterPro" id="IPR007450">
    <property type="entry name" value="BamE_dom"/>
</dbReference>
<keyword evidence="6" id="KW-1185">Reference proteome</keyword>
<dbReference type="GO" id="GO:0019867">
    <property type="term" value="C:outer membrane"/>
    <property type="evidence" value="ECO:0007669"/>
    <property type="project" value="InterPro"/>
</dbReference>
<evidence type="ECO:0000313" key="5">
    <source>
        <dbReference type="EMBL" id="SHM08723.1"/>
    </source>
</evidence>
<reference evidence="6" key="1">
    <citation type="submission" date="2016-11" db="EMBL/GenBank/DDBJ databases">
        <authorList>
            <person name="Varghese N."/>
            <person name="Submissions S."/>
        </authorList>
    </citation>
    <scope>NUCLEOTIDE SEQUENCE [LARGE SCALE GENOMIC DNA]</scope>
    <source>
        <strain evidence="6">DSM 18569</strain>
    </source>
</reference>
<accession>A0A1M7FXG7</accession>
<evidence type="ECO:0000256" key="1">
    <source>
        <dbReference type="ARBA" id="ARBA00022729"/>
    </source>
</evidence>
<organism evidence="5 6">
    <name type="scientific">Hymenobacter psychrotolerans DSM 18569</name>
    <dbReference type="NCBI Taxonomy" id="1121959"/>
    <lineage>
        <taxon>Bacteria</taxon>
        <taxon>Pseudomonadati</taxon>
        <taxon>Bacteroidota</taxon>
        <taxon>Cytophagia</taxon>
        <taxon>Cytophagales</taxon>
        <taxon>Hymenobacteraceae</taxon>
        <taxon>Hymenobacter</taxon>
    </lineage>
</organism>
<evidence type="ECO:0000313" key="6">
    <source>
        <dbReference type="Proteomes" id="UP000183947"/>
    </source>
</evidence>
<evidence type="ECO:0000259" key="4">
    <source>
        <dbReference type="Pfam" id="PF04355"/>
    </source>
</evidence>